<evidence type="ECO:0000256" key="2">
    <source>
        <dbReference type="ARBA" id="ARBA00009889"/>
    </source>
</evidence>
<feature type="compositionally biased region" description="Basic and acidic residues" evidence="8">
    <location>
        <begin position="1759"/>
        <end position="1777"/>
    </location>
</feature>
<keyword evidence="4" id="KW-0378">Hydrolase</keyword>
<dbReference type="CDD" id="cd12091">
    <property type="entry name" value="FANCM_ID"/>
    <property type="match status" value="1"/>
</dbReference>
<dbReference type="InterPro" id="IPR039686">
    <property type="entry name" value="FANCM/Mph1-like_ID"/>
</dbReference>
<feature type="domain" description="Helicase C-terminal" evidence="10">
    <location>
        <begin position="465"/>
        <end position="628"/>
    </location>
</feature>
<dbReference type="Pfam" id="PF00270">
    <property type="entry name" value="DEAD"/>
    <property type="match status" value="1"/>
</dbReference>
<gene>
    <name evidence="11" type="ORF">NTJ_10657</name>
</gene>
<dbReference type="PANTHER" id="PTHR14025:SF20">
    <property type="entry name" value="FANCONI ANEMIA GROUP M PROTEIN"/>
    <property type="match status" value="1"/>
</dbReference>
<keyword evidence="3" id="KW-0547">Nucleotide-binding</keyword>
<dbReference type="Gene3D" id="3.40.50.300">
    <property type="entry name" value="P-loop containing nucleotide triphosphate hydrolases"/>
    <property type="match status" value="2"/>
</dbReference>
<name>A0ABN7B096_9HEMI</name>
<evidence type="ECO:0000256" key="8">
    <source>
        <dbReference type="SAM" id="MobiDB-lite"/>
    </source>
</evidence>
<evidence type="ECO:0000259" key="9">
    <source>
        <dbReference type="PROSITE" id="PS51192"/>
    </source>
</evidence>
<feature type="compositionally biased region" description="Basic and acidic residues" evidence="8">
    <location>
        <begin position="1415"/>
        <end position="1428"/>
    </location>
</feature>
<keyword evidence="7" id="KW-0539">Nucleus</keyword>
<evidence type="ECO:0000256" key="5">
    <source>
        <dbReference type="ARBA" id="ARBA00022806"/>
    </source>
</evidence>
<comment type="similarity">
    <text evidence="2">Belongs to the DEAD box helicase family. DEAH subfamily. FANCM sub-subfamily.</text>
</comment>
<feature type="compositionally biased region" description="Basic residues" evidence="8">
    <location>
        <begin position="1567"/>
        <end position="1577"/>
    </location>
</feature>
<dbReference type="SMART" id="SM00490">
    <property type="entry name" value="HELICc"/>
    <property type="match status" value="1"/>
</dbReference>
<dbReference type="InterPro" id="IPR014001">
    <property type="entry name" value="Helicase_ATP-bd"/>
</dbReference>
<evidence type="ECO:0000256" key="6">
    <source>
        <dbReference type="ARBA" id="ARBA00022840"/>
    </source>
</evidence>
<dbReference type="PANTHER" id="PTHR14025">
    <property type="entry name" value="FANCONI ANEMIA GROUP M FANCM FAMILY MEMBER"/>
    <property type="match status" value="1"/>
</dbReference>
<evidence type="ECO:0000256" key="4">
    <source>
        <dbReference type="ARBA" id="ARBA00022801"/>
    </source>
</evidence>
<feature type="region of interest" description="Disordered" evidence="8">
    <location>
        <begin position="41"/>
        <end position="60"/>
    </location>
</feature>
<organism evidence="11 12">
    <name type="scientific">Nesidiocoris tenuis</name>
    <dbReference type="NCBI Taxonomy" id="355587"/>
    <lineage>
        <taxon>Eukaryota</taxon>
        <taxon>Metazoa</taxon>
        <taxon>Ecdysozoa</taxon>
        <taxon>Arthropoda</taxon>
        <taxon>Hexapoda</taxon>
        <taxon>Insecta</taxon>
        <taxon>Pterygota</taxon>
        <taxon>Neoptera</taxon>
        <taxon>Paraneoptera</taxon>
        <taxon>Hemiptera</taxon>
        <taxon>Heteroptera</taxon>
        <taxon>Panheteroptera</taxon>
        <taxon>Cimicomorpha</taxon>
        <taxon>Miridae</taxon>
        <taxon>Dicyphina</taxon>
        <taxon>Nesidiocoris</taxon>
    </lineage>
</organism>
<feature type="compositionally biased region" description="Polar residues" evidence="8">
    <location>
        <begin position="1536"/>
        <end position="1545"/>
    </location>
</feature>
<dbReference type="PROSITE" id="PS51192">
    <property type="entry name" value="HELICASE_ATP_BIND_1"/>
    <property type="match status" value="1"/>
</dbReference>
<accession>A0ABN7B096</accession>
<feature type="compositionally biased region" description="Acidic residues" evidence="8">
    <location>
        <begin position="1598"/>
        <end position="1608"/>
    </location>
</feature>
<evidence type="ECO:0000313" key="12">
    <source>
        <dbReference type="Proteomes" id="UP001307889"/>
    </source>
</evidence>
<dbReference type="InterPro" id="IPR003903">
    <property type="entry name" value="UIM_dom"/>
</dbReference>
<dbReference type="Pfam" id="PF00271">
    <property type="entry name" value="Helicase_C"/>
    <property type="match status" value="1"/>
</dbReference>
<feature type="compositionally biased region" description="Low complexity" evidence="8">
    <location>
        <begin position="1142"/>
        <end position="1159"/>
    </location>
</feature>
<dbReference type="SMART" id="SM00726">
    <property type="entry name" value="UIM"/>
    <property type="match status" value="3"/>
</dbReference>
<comment type="subcellular location">
    <subcellularLocation>
        <location evidence="1">Nucleus</location>
    </subcellularLocation>
</comment>
<dbReference type="InterPro" id="IPR011545">
    <property type="entry name" value="DEAD/DEAH_box_helicase_dom"/>
</dbReference>
<feature type="compositionally biased region" description="Polar residues" evidence="8">
    <location>
        <begin position="1380"/>
        <end position="1395"/>
    </location>
</feature>
<dbReference type="CDD" id="cd18033">
    <property type="entry name" value="DEXDc_FANCM"/>
    <property type="match status" value="1"/>
</dbReference>
<feature type="region of interest" description="Disordered" evidence="8">
    <location>
        <begin position="1212"/>
        <end position="1265"/>
    </location>
</feature>
<feature type="compositionally biased region" description="Acidic residues" evidence="8">
    <location>
        <begin position="1662"/>
        <end position="1675"/>
    </location>
</feature>
<evidence type="ECO:0000256" key="7">
    <source>
        <dbReference type="ARBA" id="ARBA00023242"/>
    </source>
</evidence>
<dbReference type="Gene3D" id="1.20.1320.20">
    <property type="entry name" value="hef helicase domain"/>
    <property type="match status" value="1"/>
</dbReference>
<dbReference type="Proteomes" id="UP001307889">
    <property type="component" value="Chromosome 8"/>
</dbReference>
<evidence type="ECO:0000313" key="11">
    <source>
        <dbReference type="EMBL" id="BES97843.1"/>
    </source>
</evidence>
<feature type="region of interest" description="Disordered" evidence="8">
    <location>
        <begin position="1378"/>
        <end position="1503"/>
    </location>
</feature>
<dbReference type="EMBL" id="AP028916">
    <property type="protein sequence ID" value="BES97843.1"/>
    <property type="molecule type" value="Genomic_DNA"/>
</dbReference>
<feature type="compositionally biased region" description="Basic and acidic residues" evidence="8">
    <location>
        <begin position="1551"/>
        <end position="1560"/>
    </location>
</feature>
<feature type="domain" description="Helicase ATP-binding" evidence="9">
    <location>
        <begin position="124"/>
        <end position="292"/>
    </location>
</feature>
<dbReference type="InterPro" id="IPR027417">
    <property type="entry name" value="P-loop_NTPase"/>
</dbReference>
<feature type="region of interest" description="Disordered" evidence="8">
    <location>
        <begin position="1065"/>
        <end position="1173"/>
    </location>
</feature>
<feature type="compositionally biased region" description="Basic and acidic residues" evidence="8">
    <location>
        <begin position="1117"/>
        <end position="1128"/>
    </location>
</feature>
<dbReference type="SUPFAM" id="SSF52540">
    <property type="entry name" value="P-loop containing nucleoside triphosphate hydrolases"/>
    <property type="match status" value="1"/>
</dbReference>
<feature type="region of interest" description="Disordered" evidence="8">
    <location>
        <begin position="1662"/>
        <end position="1788"/>
    </location>
</feature>
<feature type="compositionally biased region" description="Polar residues" evidence="8">
    <location>
        <begin position="1484"/>
        <end position="1497"/>
    </location>
</feature>
<feature type="compositionally biased region" description="Acidic residues" evidence="8">
    <location>
        <begin position="1096"/>
        <end position="1109"/>
    </location>
</feature>
<evidence type="ECO:0000256" key="1">
    <source>
        <dbReference type="ARBA" id="ARBA00004123"/>
    </source>
</evidence>
<protein>
    <submittedName>
        <fullName evidence="11">Type III restriction enzyme, res subunit</fullName>
    </submittedName>
</protein>
<feature type="compositionally biased region" description="Basic and acidic residues" evidence="8">
    <location>
        <begin position="1676"/>
        <end position="1688"/>
    </location>
</feature>
<evidence type="ECO:0000259" key="10">
    <source>
        <dbReference type="PROSITE" id="PS51194"/>
    </source>
</evidence>
<proteinExistence type="inferred from homology"/>
<feature type="region of interest" description="Disordered" evidence="8">
    <location>
        <begin position="1518"/>
        <end position="1615"/>
    </location>
</feature>
<dbReference type="PROSITE" id="PS51194">
    <property type="entry name" value="HELICASE_CTER"/>
    <property type="match status" value="1"/>
</dbReference>
<dbReference type="InterPro" id="IPR001650">
    <property type="entry name" value="Helicase_C-like"/>
</dbReference>
<keyword evidence="12" id="KW-1185">Reference proteome</keyword>
<keyword evidence="5" id="KW-0347">Helicase</keyword>
<evidence type="ECO:0000256" key="3">
    <source>
        <dbReference type="ARBA" id="ARBA00022741"/>
    </source>
</evidence>
<reference evidence="11 12" key="1">
    <citation type="submission" date="2023-09" db="EMBL/GenBank/DDBJ databases">
        <title>Nesidiocoris tenuis whole genome shotgun sequence.</title>
        <authorList>
            <person name="Shibata T."/>
            <person name="Shimoda M."/>
            <person name="Kobayashi T."/>
            <person name="Uehara T."/>
        </authorList>
    </citation>
    <scope>NUCLEOTIDE SEQUENCE [LARGE SCALE GENOMIC DNA]</scope>
    <source>
        <strain evidence="11 12">Japan</strain>
    </source>
</reference>
<feature type="compositionally biased region" description="Polar residues" evidence="8">
    <location>
        <begin position="1129"/>
        <end position="1141"/>
    </location>
</feature>
<sequence length="1892" mass="210652">MSLNYLLNDGNEDEILARVQEESLRHYREFELPRIENQAEKGSLENVTEEDDRSNCDTSCPSTSAGIITSDGLLLDKSVLCTQVGGKAGAILFEGEEAQGFHIGAGSNYIYPTNYPIRQYQAAIVRNALFKNTLVALPTGLGKTFIAAVVMYNFYRWYPRSKIVFMAPTRPLVAQQIKACYSIMGIPAEDTTEMTGASSVDTRKTLWKEKRVFFLTPQVLVNDLASAICPANLIKCVVFDEAHKATKEYAYCQVVRLLEASNAVYRTLALSATPGNDPNAVVQVIRNLNISCLEMRGEDSIDVKPYTHGKSVEQVVVDLSPELLRVKDDFMHIYEGFVRSLVEKRVLTSNIAFLSKFQILKQMEKFRANPPRGMSTTVIGSLVSDFTMCMTMAHALDLLQIYGLRAFYRYLADEGDKPKAAITRLRHCEDLQRMLRKLHGVLYPKPNSEEPYTWGHPKLKKLVSSLTDHFKKAQAAGEKSKAIVFCQYKVVVNEIVDMLATCDSTIKAAVFVGQSGGKEKGMPQSKQLQIMKDFREGKINCLVATCVAEEGLDIGEVDLIVLMESQKSPIRLVQRLGRTGRKRKGRCVVLLTRGKEEKKFLEAMASRKSYVKDITDSQAVKNSLCQYSPPMLPPGTKPQQQLVHIKITDIATPVKPVKVRQKQMDIRNCVVPEERPFLDDGTAQKLLQKLEANSLNFNRLPSRHEFWWRAMGPKISVDELLNSSGNNLASWNDWNTDVHESYVVSSTSSSKLYCDLLSRNAERDDPEFFKLVKEYRAGKIDAAIVGDINAESEEKKPKKKNPPKKNYGMDIRSCIAAAANRPGKVPKFDLSDDDIIIVDDEHHVQPALTRAPVGESSKFTNQQLLDMAAIFDMKADEFERILVGGDSCSDMDIKMCERLGKYLDDRSYVAPLPKIEAKDVDFFKIQCDQMVKLLETPDGIPLNFFNCTSCMVKDVNSIESIRPIPKIDNRSAEDDIGGFVDIDDLFADDEEFKHAGKNVNSVPLDRDLESIKKPIPPNCDIRPATPPPSDPFAELVEVSPIAVQKRSDDFPSNWALDSPRPNALSAVPVTSSTPLHPAAKRNPFSIADQPRKPADDEWDLDDILEDVESGDGALENGDAKDTRSKSKDYSSSCQDMFATTRSSKAFQKSKSSSVPSAESNFKTPVPPRKSPDDFLVDLDELFENEADVDAATKAPEDSSFYTVTQLVSQIEKEKRQMGPNVSKEPPIVSLQEVTPECHKARQPVSRSQNRRTNSTKDKLLVGSAPKNCVDDSKNTVVIIDSDDSCDILAEKHDGKSDDKFSIVDKNRTPDVVNLGSSQEEVGAVKSGLVEVELPKSKQTCVTSGSKGVGDAKNAAWERSLLDQDDDIFGDLNIDEHVARQKSTQPRNVPKLSQNVKKFKPKSLLSHLDSEPDNDSPEHKSSIIKEVNRLKVGSSPCNNTDNFLASLFGQKESKNDRPLSKNIAKQSMPKRCILDSESDNDSPERQQSTSTNRQSFGASSKRKLSFDCATGETSKYFAKKDVSLSQPLSKRKRVDSDSFSNETDSASPLIGRKGEKSRRTSLDSSPKPAKKRRKKRSKGAGAGLIDQEAEESGTRSTDDSDDSSLDELDSSFVDDASDQEQSYAYYLKSIKSPVGGGKFKIPASKQYKNDVYSQVVEYDNDYENDSFCVGDDEEISEHESSTPETAEKKRAGRKRIHRHESEGDIDERETLMDTVVENEANRKKKRRLLESDSDVTPERAPPKKRLNPLVSPEAETSIFEGKKDEKAAFSKSTGKVDLRFPSPDLHAEDSEEDLKKAIILSQMEAASSKDVDAQFEEDLKKALLLSQQVAEAPRPWEVPGTSREAEVGTSFLFLSQPAAKQKKPLTTNLKRGKVATSNLKKPFQLDFNTDESD</sequence>
<keyword evidence="6" id="KW-0067">ATP-binding</keyword>
<dbReference type="InterPro" id="IPR044749">
    <property type="entry name" value="FANCM_DEXDc"/>
</dbReference>
<dbReference type="SMART" id="SM00487">
    <property type="entry name" value="DEXDc"/>
    <property type="match status" value="1"/>
</dbReference>